<dbReference type="AlphaFoldDB" id="A0A1B0BH80"/>
<keyword evidence="5" id="KW-0325">Glycoprotein</keyword>
<dbReference type="Pfam" id="PF00014">
    <property type="entry name" value="Kunitz_BPTI"/>
    <property type="match status" value="1"/>
</dbReference>
<feature type="domain" description="BPTI/Kunitz inhibitor" evidence="6">
    <location>
        <begin position="4"/>
        <end position="54"/>
    </location>
</feature>
<dbReference type="InterPro" id="IPR050098">
    <property type="entry name" value="TFPI/VKTCI-like"/>
</dbReference>
<dbReference type="PRINTS" id="PR00759">
    <property type="entry name" value="BASICPTASE"/>
</dbReference>
<proteinExistence type="predicted"/>
<dbReference type="InterPro" id="IPR036383">
    <property type="entry name" value="TSP1_rpt_sf"/>
</dbReference>
<dbReference type="STRING" id="67801.A0A1B0BH80"/>
<dbReference type="SUPFAM" id="SSF82895">
    <property type="entry name" value="TSP-1 type 1 repeat"/>
    <property type="match status" value="1"/>
</dbReference>
<reference evidence="8" key="1">
    <citation type="submission" date="2015-01" db="EMBL/GenBank/DDBJ databases">
        <authorList>
            <person name="Aksoy S."/>
            <person name="Warren W."/>
            <person name="Wilson R.K."/>
        </authorList>
    </citation>
    <scope>NUCLEOTIDE SEQUENCE [LARGE SCALE GENOMIC DNA]</scope>
    <source>
        <strain evidence="8">IAEA</strain>
    </source>
</reference>
<keyword evidence="3" id="KW-0722">Serine protease inhibitor</keyword>
<evidence type="ECO:0000313" key="8">
    <source>
        <dbReference type="Proteomes" id="UP000092460"/>
    </source>
</evidence>
<dbReference type="GO" id="GO:0005615">
    <property type="term" value="C:extracellular space"/>
    <property type="evidence" value="ECO:0007669"/>
    <property type="project" value="TreeGrafter"/>
</dbReference>
<keyword evidence="1" id="KW-0646">Protease inhibitor</keyword>
<evidence type="ECO:0000256" key="5">
    <source>
        <dbReference type="ARBA" id="ARBA00023180"/>
    </source>
</evidence>
<dbReference type="SUPFAM" id="SSF57362">
    <property type="entry name" value="BPTI-like"/>
    <property type="match status" value="1"/>
</dbReference>
<dbReference type="PANTHER" id="PTHR10083:SF373">
    <property type="entry name" value="SERINE PEPTIDASE INHIBITOR, KUNITZ TYPE, 2"/>
    <property type="match status" value="1"/>
</dbReference>
<keyword evidence="2" id="KW-0732">Signal</keyword>
<dbReference type="Proteomes" id="UP000092460">
    <property type="component" value="Unassembled WGS sequence"/>
</dbReference>
<dbReference type="InterPro" id="IPR036880">
    <property type="entry name" value="Kunitz_BPTI_sf"/>
</dbReference>
<keyword evidence="8" id="KW-1185">Reference proteome</keyword>
<organism evidence="7 8">
    <name type="scientific">Glossina palpalis gambiensis</name>
    <dbReference type="NCBI Taxonomy" id="67801"/>
    <lineage>
        <taxon>Eukaryota</taxon>
        <taxon>Metazoa</taxon>
        <taxon>Ecdysozoa</taxon>
        <taxon>Arthropoda</taxon>
        <taxon>Hexapoda</taxon>
        <taxon>Insecta</taxon>
        <taxon>Pterygota</taxon>
        <taxon>Neoptera</taxon>
        <taxon>Endopterygota</taxon>
        <taxon>Diptera</taxon>
        <taxon>Brachycera</taxon>
        <taxon>Muscomorpha</taxon>
        <taxon>Hippoboscoidea</taxon>
        <taxon>Glossinidae</taxon>
        <taxon>Glossina</taxon>
    </lineage>
</organism>
<dbReference type="GO" id="GO:0004867">
    <property type="term" value="F:serine-type endopeptidase inhibitor activity"/>
    <property type="evidence" value="ECO:0007669"/>
    <property type="project" value="UniProtKB-KW"/>
</dbReference>
<dbReference type="InterPro" id="IPR002223">
    <property type="entry name" value="Kunitz_BPTI"/>
</dbReference>
<evidence type="ECO:0000313" key="7">
    <source>
        <dbReference type="EnsemblMetazoa" id="GPPI029963-PA"/>
    </source>
</evidence>
<accession>A0A1B0BH80</accession>
<dbReference type="SMART" id="SM00209">
    <property type="entry name" value="TSP1"/>
    <property type="match status" value="1"/>
</dbReference>
<keyword evidence="4" id="KW-1015">Disulfide bond</keyword>
<dbReference type="PANTHER" id="PTHR10083">
    <property type="entry name" value="KUNITZ-TYPE PROTEASE INHIBITOR-RELATED"/>
    <property type="match status" value="1"/>
</dbReference>
<dbReference type="PROSITE" id="PS50092">
    <property type="entry name" value="TSP1"/>
    <property type="match status" value="1"/>
</dbReference>
<evidence type="ECO:0000256" key="1">
    <source>
        <dbReference type="ARBA" id="ARBA00022690"/>
    </source>
</evidence>
<dbReference type="InterPro" id="IPR000884">
    <property type="entry name" value="TSP1_rpt"/>
</dbReference>
<dbReference type="VEuPathDB" id="VectorBase:GPPI029963"/>
<dbReference type="Gene3D" id="2.20.100.10">
    <property type="entry name" value="Thrombospondin type-1 (TSP1) repeat"/>
    <property type="match status" value="1"/>
</dbReference>
<protein>
    <recommendedName>
        <fullName evidence="6">BPTI/Kunitz inhibitor domain-containing protein</fullName>
    </recommendedName>
</protein>
<name>A0A1B0BH80_9MUSC</name>
<dbReference type="EMBL" id="JXJN01014211">
    <property type="status" value="NOT_ANNOTATED_CDS"/>
    <property type="molecule type" value="Genomic_DNA"/>
</dbReference>
<evidence type="ECO:0000259" key="6">
    <source>
        <dbReference type="PROSITE" id="PS50279"/>
    </source>
</evidence>
<dbReference type="InterPro" id="IPR044004">
    <property type="entry name" value="TSP1_spondin_dom"/>
</dbReference>
<dbReference type="Pfam" id="PF19028">
    <property type="entry name" value="TSP1_spondin"/>
    <property type="match status" value="1"/>
</dbReference>
<evidence type="ECO:0000256" key="3">
    <source>
        <dbReference type="ARBA" id="ARBA00022900"/>
    </source>
</evidence>
<evidence type="ECO:0000256" key="4">
    <source>
        <dbReference type="ARBA" id="ARBA00023157"/>
    </source>
</evidence>
<evidence type="ECO:0000256" key="2">
    <source>
        <dbReference type="ARBA" id="ARBA00022729"/>
    </source>
</evidence>
<dbReference type="EnsemblMetazoa" id="GPPI029963-RA">
    <property type="protein sequence ID" value="GPPI029963-PA"/>
    <property type="gene ID" value="GPPI029963"/>
</dbReference>
<dbReference type="Gene3D" id="4.10.410.10">
    <property type="entry name" value="Pancreatic trypsin inhibitor Kunitz domain"/>
    <property type="match status" value="1"/>
</dbReference>
<sequence length="140" mass="16059">MHPCSERFDAAPCRGSYMRYAYNKESGRCETFTYGEGRGNRNNFLTETDCLNTCRILATSSVQIVTSRFNFPETTYASHIPDDSVPEGCIKSEWSNWSECSVRCGLDYSERYRYVINEPKNGGQPCPKRTVKRCRTMTNC</sequence>
<dbReference type="SMART" id="SM00131">
    <property type="entry name" value="KU"/>
    <property type="match status" value="1"/>
</dbReference>
<dbReference type="PROSITE" id="PS50279">
    <property type="entry name" value="BPTI_KUNITZ_2"/>
    <property type="match status" value="1"/>
</dbReference>
<dbReference type="EMBL" id="JXJN01014210">
    <property type="status" value="NOT_ANNOTATED_CDS"/>
    <property type="molecule type" value="Genomic_DNA"/>
</dbReference>
<reference evidence="7" key="2">
    <citation type="submission" date="2020-05" db="UniProtKB">
        <authorList>
            <consortium name="EnsemblMetazoa"/>
        </authorList>
    </citation>
    <scope>IDENTIFICATION</scope>
    <source>
        <strain evidence="7">IAEA</strain>
    </source>
</reference>